<accession>A0ABQ3FT81</accession>
<proteinExistence type="predicted"/>
<dbReference type="Proteomes" id="UP000658305">
    <property type="component" value="Unassembled WGS sequence"/>
</dbReference>
<organism evidence="1 2">
    <name type="scientific">Gemmobacter nanjingensis</name>
    <dbReference type="NCBI Taxonomy" id="488454"/>
    <lineage>
        <taxon>Bacteria</taxon>
        <taxon>Pseudomonadati</taxon>
        <taxon>Pseudomonadota</taxon>
        <taxon>Alphaproteobacteria</taxon>
        <taxon>Rhodobacterales</taxon>
        <taxon>Paracoccaceae</taxon>
        <taxon>Gemmobacter</taxon>
    </lineage>
</organism>
<reference evidence="2" key="1">
    <citation type="journal article" date="2019" name="Int. J. Syst. Evol. Microbiol.">
        <title>The Global Catalogue of Microorganisms (GCM) 10K type strain sequencing project: providing services to taxonomists for standard genome sequencing and annotation.</title>
        <authorList>
            <consortium name="The Broad Institute Genomics Platform"/>
            <consortium name="The Broad Institute Genome Sequencing Center for Infectious Disease"/>
            <person name="Wu L."/>
            <person name="Ma J."/>
        </authorList>
    </citation>
    <scope>NUCLEOTIDE SEQUENCE [LARGE SCALE GENOMIC DNA]</scope>
    <source>
        <strain evidence="2">KCTC 23298</strain>
    </source>
</reference>
<dbReference type="EMBL" id="BMYI01000035">
    <property type="protein sequence ID" value="GHC40621.1"/>
    <property type="molecule type" value="Genomic_DNA"/>
</dbReference>
<gene>
    <name evidence="1" type="ORF">GCM10007291_48150</name>
</gene>
<name>A0ABQ3FT81_9RHOB</name>
<protein>
    <submittedName>
        <fullName evidence="1">Uncharacterized protein</fullName>
    </submittedName>
</protein>
<sequence length="55" mass="5768">MNAIRWGSYDAHHAARDLLLEAASEMGEAGSAARQGNPMLARAIAFGAEADLLKA</sequence>
<dbReference type="RefSeq" id="WP_189382813.1">
    <property type="nucleotide sequence ID" value="NZ_BMYI01000035.1"/>
</dbReference>
<evidence type="ECO:0000313" key="1">
    <source>
        <dbReference type="EMBL" id="GHC40621.1"/>
    </source>
</evidence>
<evidence type="ECO:0000313" key="2">
    <source>
        <dbReference type="Proteomes" id="UP000658305"/>
    </source>
</evidence>
<keyword evidence="2" id="KW-1185">Reference proteome</keyword>
<comment type="caution">
    <text evidence="1">The sequence shown here is derived from an EMBL/GenBank/DDBJ whole genome shotgun (WGS) entry which is preliminary data.</text>
</comment>